<reference evidence="9 10" key="1">
    <citation type="submission" date="2018-08" db="EMBL/GenBank/DDBJ databases">
        <title>Fulvimarina sp. 85, whole genome shotgun sequence.</title>
        <authorList>
            <person name="Tuo L."/>
        </authorList>
    </citation>
    <scope>NUCLEOTIDE SEQUENCE [LARGE SCALE GENOMIC DNA]</scope>
    <source>
        <strain evidence="9 10">85</strain>
    </source>
</reference>
<dbReference type="PANTHER" id="PTHR12677:SF59">
    <property type="entry name" value="GOLGI APPARATUS MEMBRANE PROTEIN TVP38-RELATED"/>
    <property type="match status" value="1"/>
</dbReference>
<protein>
    <recommendedName>
        <fullName evidence="6">TVP38/TMEM64 family membrane protein</fullName>
    </recommendedName>
</protein>
<comment type="subcellular location">
    <subcellularLocation>
        <location evidence="1 6">Cell membrane</location>
        <topology evidence="1 6">Multi-pass membrane protein</topology>
    </subcellularLocation>
</comment>
<feature type="compositionally biased region" description="Basic and acidic residues" evidence="7">
    <location>
        <begin position="1"/>
        <end position="10"/>
    </location>
</feature>
<feature type="transmembrane region" description="Helical" evidence="6">
    <location>
        <begin position="111"/>
        <end position="135"/>
    </location>
</feature>
<evidence type="ECO:0000313" key="9">
    <source>
        <dbReference type="EMBL" id="RFC62118.1"/>
    </source>
</evidence>
<dbReference type="OrthoDB" id="9779114at2"/>
<feature type="transmembrane region" description="Helical" evidence="6">
    <location>
        <begin position="162"/>
        <end position="187"/>
    </location>
</feature>
<keyword evidence="10" id="KW-1185">Reference proteome</keyword>
<evidence type="ECO:0000256" key="7">
    <source>
        <dbReference type="SAM" id="MobiDB-lite"/>
    </source>
</evidence>
<gene>
    <name evidence="9" type="ORF">DYI37_17905</name>
</gene>
<evidence type="ECO:0000259" key="8">
    <source>
        <dbReference type="Pfam" id="PF09335"/>
    </source>
</evidence>
<keyword evidence="3 6" id="KW-0812">Transmembrane</keyword>
<evidence type="ECO:0000256" key="5">
    <source>
        <dbReference type="ARBA" id="ARBA00023136"/>
    </source>
</evidence>
<feature type="region of interest" description="Disordered" evidence="7">
    <location>
        <begin position="1"/>
        <end position="27"/>
    </location>
</feature>
<comment type="caution">
    <text evidence="9">The sequence shown here is derived from an EMBL/GenBank/DDBJ whole genome shotgun (WGS) entry which is preliminary data.</text>
</comment>
<sequence>MTRQDAKGPDEAAIQDGGGQNGGERKGGERAWWRRLWPVALILALLSLGYAFGLQDYLSLEVFLDSRAALKAWVSDNLALALASYVLAYAALVAVAFPAASIITIAAGFMFGWFVGGIATVFGATLGAAAIFLAARHAFGDLLRRKGGKAIRRFADGFRDDAFSYLFVLRLTPVLPFFAVNIAPAFVDIPLRTYVIATFFGIMPGSFVYTFLGSGIDQAVANVDHAGPVTLGDLVTPEMTVALFGLAGLAILGLILKKTFLKGRNPERSGAGNA</sequence>
<evidence type="ECO:0000256" key="4">
    <source>
        <dbReference type="ARBA" id="ARBA00022989"/>
    </source>
</evidence>
<name>A0A371WYS9_9HYPH</name>
<keyword evidence="5 6" id="KW-0472">Membrane</keyword>
<feature type="transmembrane region" description="Helical" evidence="6">
    <location>
        <begin position="78"/>
        <end position="99"/>
    </location>
</feature>
<dbReference type="Pfam" id="PF09335">
    <property type="entry name" value="VTT_dom"/>
    <property type="match status" value="1"/>
</dbReference>
<dbReference type="EMBL" id="QURL01000009">
    <property type="protein sequence ID" value="RFC62118.1"/>
    <property type="molecule type" value="Genomic_DNA"/>
</dbReference>
<dbReference type="AlphaFoldDB" id="A0A371WYS9"/>
<evidence type="ECO:0000313" key="10">
    <source>
        <dbReference type="Proteomes" id="UP000264310"/>
    </source>
</evidence>
<feature type="transmembrane region" description="Helical" evidence="6">
    <location>
        <begin position="239"/>
        <end position="256"/>
    </location>
</feature>
<dbReference type="GO" id="GO:0005886">
    <property type="term" value="C:plasma membrane"/>
    <property type="evidence" value="ECO:0007669"/>
    <property type="project" value="UniProtKB-SubCell"/>
</dbReference>
<evidence type="ECO:0000256" key="3">
    <source>
        <dbReference type="ARBA" id="ARBA00022692"/>
    </source>
</evidence>
<feature type="transmembrane region" description="Helical" evidence="6">
    <location>
        <begin position="36"/>
        <end position="58"/>
    </location>
</feature>
<accession>A0A371WYS9</accession>
<organism evidence="9 10">
    <name type="scientific">Fulvimarina endophytica</name>
    <dbReference type="NCBI Taxonomy" id="2293836"/>
    <lineage>
        <taxon>Bacteria</taxon>
        <taxon>Pseudomonadati</taxon>
        <taxon>Pseudomonadota</taxon>
        <taxon>Alphaproteobacteria</taxon>
        <taxon>Hyphomicrobiales</taxon>
        <taxon>Aurantimonadaceae</taxon>
        <taxon>Fulvimarina</taxon>
    </lineage>
</organism>
<keyword evidence="2 6" id="KW-1003">Cell membrane</keyword>
<feature type="transmembrane region" description="Helical" evidence="6">
    <location>
        <begin position="194"/>
        <end position="212"/>
    </location>
</feature>
<dbReference type="InterPro" id="IPR015414">
    <property type="entry name" value="TMEM64"/>
</dbReference>
<evidence type="ECO:0000256" key="2">
    <source>
        <dbReference type="ARBA" id="ARBA00022475"/>
    </source>
</evidence>
<keyword evidence="4 6" id="KW-1133">Transmembrane helix</keyword>
<dbReference type="RefSeq" id="WP_116684646.1">
    <property type="nucleotide sequence ID" value="NZ_QURL01000009.1"/>
</dbReference>
<evidence type="ECO:0000256" key="1">
    <source>
        <dbReference type="ARBA" id="ARBA00004651"/>
    </source>
</evidence>
<proteinExistence type="inferred from homology"/>
<feature type="domain" description="VTT" evidence="8">
    <location>
        <begin position="100"/>
        <end position="214"/>
    </location>
</feature>
<dbReference type="InterPro" id="IPR032816">
    <property type="entry name" value="VTT_dom"/>
</dbReference>
<dbReference type="PANTHER" id="PTHR12677">
    <property type="entry name" value="GOLGI APPARATUS MEMBRANE PROTEIN TVP38-RELATED"/>
    <property type="match status" value="1"/>
</dbReference>
<comment type="similarity">
    <text evidence="6">Belongs to the TVP38/TMEM64 family.</text>
</comment>
<dbReference type="Proteomes" id="UP000264310">
    <property type="component" value="Unassembled WGS sequence"/>
</dbReference>
<evidence type="ECO:0000256" key="6">
    <source>
        <dbReference type="RuleBase" id="RU366058"/>
    </source>
</evidence>